<accession>A0A2T3KNU7</accession>
<organism evidence="1 2">
    <name type="scientific">Photobacterium kishitanii</name>
    <dbReference type="NCBI Taxonomy" id="318456"/>
    <lineage>
        <taxon>Bacteria</taxon>
        <taxon>Pseudomonadati</taxon>
        <taxon>Pseudomonadota</taxon>
        <taxon>Gammaproteobacteria</taxon>
        <taxon>Vibrionales</taxon>
        <taxon>Vibrionaceae</taxon>
        <taxon>Photobacterium</taxon>
    </lineage>
</organism>
<sequence>MHILKHIKYRVIIISLFSGLSLFLSHGLYAVPLNSNDFNQAKLLATDNSHRSAHPTSRIIKISKHRSNILANNDKWVDIYRYHYPTDTTEVLIYNLKSNELIQSKRHQNLQLSATRDEIKYATHLLENDPVFMKQLSTEYYQRYHSQLPSTAIPLSSLRVKAVILTSDNVHNLPQFKNTKNCGLNRCIYFFLSSLEAPYANVTLDTKAIVNLSLKAVTAFNQSQREHNHTVHH</sequence>
<proteinExistence type="predicted"/>
<dbReference type="GeneID" id="29943860"/>
<dbReference type="RefSeq" id="WP_036795379.1">
    <property type="nucleotide sequence ID" value="NZ_LN794352.1"/>
</dbReference>
<comment type="caution">
    <text evidence="1">The sequence shown here is derived from an EMBL/GenBank/DDBJ whole genome shotgun (WGS) entry which is preliminary data.</text>
</comment>
<evidence type="ECO:0000313" key="1">
    <source>
        <dbReference type="EMBL" id="PSV01728.1"/>
    </source>
</evidence>
<dbReference type="AlphaFoldDB" id="A0A2T3KNU7"/>
<dbReference type="EMBL" id="PYNF01000001">
    <property type="protein sequence ID" value="PSV01728.1"/>
    <property type="molecule type" value="Genomic_DNA"/>
</dbReference>
<name>A0A2T3KNU7_9GAMM</name>
<dbReference type="Proteomes" id="UP000241426">
    <property type="component" value="Unassembled WGS sequence"/>
</dbReference>
<reference evidence="1 2" key="1">
    <citation type="submission" date="2018-01" db="EMBL/GenBank/DDBJ databases">
        <title>Whole genome sequencing of Histamine producing bacteria.</title>
        <authorList>
            <person name="Butler K."/>
        </authorList>
    </citation>
    <scope>NUCLEOTIDE SEQUENCE [LARGE SCALE GENOMIC DNA]</scope>
    <source>
        <strain evidence="1 2">FS-7.2</strain>
    </source>
</reference>
<evidence type="ECO:0000313" key="2">
    <source>
        <dbReference type="Proteomes" id="UP000241426"/>
    </source>
</evidence>
<gene>
    <name evidence="1" type="ORF">C9J27_01325</name>
</gene>
<protein>
    <submittedName>
        <fullName evidence="1">Uncharacterized protein</fullName>
    </submittedName>
</protein>